<feature type="transmembrane region" description="Helical" evidence="1">
    <location>
        <begin position="63"/>
        <end position="81"/>
    </location>
</feature>
<evidence type="ECO:0000256" key="1">
    <source>
        <dbReference type="SAM" id="Phobius"/>
    </source>
</evidence>
<dbReference type="AlphaFoldDB" id="A0A6J7L682"/>
<keyword evidence="1" id="KW-0812">Transmembrane</keyword>
<feature type="transmembrane region" description="Helical" evidence="1">
    <location>
        <begin position="6"/>
        <end position="22"/>
    </location>
</feature>
<protein>
    <submittedName>
        <fullName evidence="2">Unannotated protein</fullName>
    </submittedName>
</protein>
<organism evidence="2">
    <name type="scientific">freshwater metagenome</name>
    <dbReference type="NCBI Taxonomy" id="449393"/>
    <lineage>
        <taxon>unclassified sequences</taxon>
        <taxon>metagenomes</taxon>
        <taxon>ecological metagenomes</taxon>
    </lineage>
</organism>
<dbReference type="InterPro" id="IPR025962">
    <property type="entry name" value="SdpI/YhfL"/>
</dbReference>
<keyword evidence="1" id="KW-1133">Transmembrane helix</keyword>
<evidence type="ECO:0000313" key="2">
    <source>
        <dbReference type="EMBL" id="CAB4962402.1"/>
    </source>
</evidence>
<sequence length="123" mass="12528">MVLALVGAWGLVTVAAAMWFVARAGERGDLPRNGLVGIRTTATRASDRAWAAGHRAAARPARAVARVVVGLAVALATSALLPQGEHPHPVTSGLFALGYSAVLLGALLVTRTANRAARGASRG</sequence>
<dbReference type="EMBL" id="CAFBMW010000038">
    <property type="protein sequence ID" value="CAB4962402.1"/>
    <property type="molecule type" value="Genomic_DNA"/>
</dbReference>
<feature type="transmembrane region" description="Helical" evidence="1">
    <location>
        <begin position="93"/>
        <end position="113"/>
    </location>
</feature>
<proteinExistence type="predicted"/>
<gene>
    <name evidence="2" type="ORF">UFOPK3662_03331</name>
</gene>
<keyword evidence="1" id="KW-0472">Membrane</keyword>
<reference evidence="2" key="1">
    <citation type="submission" date="2020-05" db="EMBL/GenBank/DDBJ databases">
        <authorList>
            <person name="Chiriac C."/>
            <person name="Salcher M."/>
            <person name="Ghai R."/>
            <person name="Kavagutti S V."/>
        </authorList>
    </citation>
    <scope>NUCLEOTIDE SEQUENCE</scope>
</reference>
<dbReference type="Pfam" id="PF13630">
    <property type="entry name" value="SdpI"/>
    <property type="match status" value="1"/>
</dbReference>
<accession>A0A6J7L682</accession>
<name>A0A6J7L682_9ZZZZ</name>